<feature type="region of interest" description="Disordered" evidence="1">
    <location>
        <begin position="377"/>
        <end position="471"/>
    </location>
</feature>
<evidence type="ECO:0000256" key="1">
    <source>
        <dbReference type="SAM" id="MobiDB-lite"/>
    </source>
</evidence>
<proteinExistence type="predicted"/>
<gene>
    <name evidence="2" type="ORF">BjapCC829_26680</name>
</gene>
<feature type="compositionally biased region" description="Basic and acidic residues" evidence="1">
    <location>
        <begin position="414"/>
        <end position="450"/>
    </location>
</feature>
<protein>
    <recommendedName>
        <fullName evidence="4">Helix-turn-helix protein</fullName>
    </recommendedName>
</protein>
<feature type="compositionally biased region" description="Basic and acidic residues" evidence="1">
    <location>
        <begin position="266"/>
        <end position="279"/>
    </location>
</feature>
<reference evidence="2" key="1">
    <citation type="submission" date="2021-11" db="EMBL/GenBank/DDBJ databases">
        <title>Australian commercial rhizobial inoculants.</title>
        <authorList>
            <person name="Kohlmeier M.G."/>
            <person name="O'Hara G.W."/>
            <person name="Colombi E."/>
            <person name="Ramsay J.P."/>
            <person name="Terpolilli J."/>
        </authorList>
    </citation>
    <scope>NUCLEOTIDE SEQUENCE</scope>
    <source>
        <strain evidence="2">CC829</strain>
    </source>
</reference>
<evidence type="ECO:0000313" key="3">
    <source>
        <dbReference type="Proteomes" id="UP001430990"/>
    </source>
</evidence>
<feature type="compositionally biased region" description="Pro residues" evidence="1">
    <location>
        <begin position="392"/>
        <end position="404"/>
    </location>
</feature>
<dbReference type="EMBL" id="CP088100">
    <property type="protein sequence ID" value="UFW83541.1"/>
    <property type="molecule type" value="Genomic_DNA"/>
</dbReference>
<accession>A0ABY3QC93</accession>
<name>A0ABY3QC93_9BRAD</name>
<evidence type="ECO:0008006" key="4">
    <source>
        <dbReference type="Google" id="ProtNLM"/>
    </source>
</evidence>
<sequence>MAQLVDYDLRLTDPARTVYRFMIGWYMHAKHGDALASVRHIVKTMRGRAPDGARHLSRSAVQRAIVLLIECGWLVRTYTGKGRGGSRYVPVLNVLELAAQGTLPLSVPDHRDATEISLASHSTGTVVSHSTGTQSEIASQITGTKTLLLDPATDGSTEREIDPAAPTAPPLADGLAATAAGGTAVDERTGTPADTRPTFEALWRAYAHAKGKKEAKAAWDALPAEVDRPAVIQAAAAWKASWAAQGKPNAPRYTLARWLKDERYDEDAPRGFQKAERSKAKSNATKPAKPRQPAPPITARVTSSALVEVGSGSELHFTATDEAGIQHQHVITLEHPDAETQFAGQKQLAKLVHAAGLETISDSGELHGRTIVITGDGFEAPATRPDDETPLPVKPEPEPLPAPESKPLTEAEEAAIKARIEAIAPRREPTEWERRREAGRREWDAAHPEFFEDAPVDDSPSPKRRMTVDEEQAEYDAWFEAQLEDGA</sequence>
<feature type="region of interest" description="Disordered" evidence="1">
    <location>
        <begin position="266"/>
        <end position="299"/>
    </location>
</feature>
<dbReference type="RefSeq" id="WP_231142116.1">
    <property type="nucleotide sequence ID" value="NZ_CP088100.1"/>
</dbReference>
<organism evidence="2 3">
    <name type="scientific">Bradyrhizobium barranii</name>
    <dbReference type="NCBI Taxonomy" id="2992140"/>
    <lineage>
        <taxon>Bacteria</taxon>
        <taxon>Pseudomonadati</taxon>
        <taxon>Pseudomonadota</taxon>
        <taxon>Alphaproteobacteria</taxon>
        <taxon>Hyphomicrobiales</taxon>
        <taxon>Nitrobacteraceae</taxon>
        <taxon>Bradyrhizobium</taxon>
    </lineage>
</organism>
<keyword evidence="3" id="KW-1185">Reference proteome</keyword>
<evidence type="ECO:0000313" key="2">
    <source>
        <dbReference type="EMBL" id="UFW83541.1"/>
    </source>
</evidence>
<dbReference type="Proteomes" id="UP001430990">
    <property type="component" value="Chromosome"/>
</dbReference>